<dbReference type="OrthoDB" id="2423517at2759"/>
<dbReference type="Proteomes" id="UP000615446">
    <property type="component" value="Unassembled WGS sequence"/>
</dbReference>
<dbReference type="AlphaFoldDB" id="A0A8H3QMQ4"/>
<gene>
    <name evidence="1" type="ORF">RCL2_001220700</name>
</gene>
<name>A0A8H3QMQ4_9GLOM</name>
<organism evidence="1 2">
    <name type="scientific">Rhizophagus clarus</name>
    <dbReference type="NCBI Taxonomy" id="94130"/>
    <lineage>
        <taxon>Eukaryota</taxon>
        <taxon>Fungi</taxon>
        <taxon>Fungi incertae sedis</taxon>
        <taxon>Mucoromycota</taxon>
        <taxon>Glomeromycotina</taxon>
        <taxon>Glomeromycetes</taxon>
        <taxon>Glomerales</taxon>
        <taxon>Glomeraceae</taxon>
        <taxon>Rhizophagus</taxon>
    </lineage>
</organism>
<accession>A0A8H3QMQ4</accession>
<proteinExistence type="predicted"/>
<reference evidence="1" key="1">
    <citation type="submission" date="2019-10" db="EMBL/GenBank/DDBJ databases">
        <title>Conservation and host-specific expression of non-tandemly repeated heterogenous ribosome RNA gene in arbuscular mycorrhizal fungi.</title>
        <authorList>
            <person name="Maeda T."/>
            <person name="Kobayashi Y."/>
            <person name="Nakagawa T."/>
            <person name="Ezawa T."/>
            <person name="Yamaguchi K."/>
            <person name="Bino T."/>
            <person name="Nishimoto Y."/>
            <person name="Shigenobu S."/>
            <person name="Kawaguchi M."/>
        </authorList>
    </citation>
    <scope>NUCLEOTIDE SEQUENCE</scope>
    <source>
        <strain evidence="1">HR1</strain>
    </source>
</reference>
<evidence type="ECO:0000313" key="1">
    <source>
        <dbReference type="EMBL" id="GES85116.1"/>
    </source>
</evidence>
<sequence>MEFIENWKNQQSEIIELRTSLIQLYGSEYQISSREFSAWKSMLRHMGCVEITPYNKNQCEFEFWTRSIFSSDTINEACKYARLYGPDAEHQVQQFLDDKNNTIMSSYKTETKTGLPKNYINKLEHLRRYLKKSYEQEFEIAANGTVIHNECISHCLPYAFGVCTKSHSHECVGCGQLFAIFYQLKNDIPTTLHTELDEYQEHLLYYLAYQMRKVYLNTQFNANLLELDEKGALIVVDYKMKVLPKSARETKEQFFRKKGWILHLILSNDPRQDAWFTASSLHAIIESIKKKPEWVTIISDNGGHYHNADLMMILRHWPDWYGIWPKKWIFLEPEEAKTTIDSYHAQIAHSINRHVKLGFDISSEKDIENAISGICGTSLGLFANSQNAFSTESGKGRNKLPGISNWFEWSWPIVGEYSELLELFDSDKTTDSTCKYRNSGKKTKKNHVKEQLEAQGILKNIDINKSDLIKELEIALAKDTLSKIPGI</sequence>
<protein>
    <submittedName>
        <fullName evidence="1">Uncharacterized protein</fullName>
    </submittedName>
</protein>
<comment type="caution">
    <text evidence="1">The sequence shown here is derived from an EMBL/GenBank/DDBJ whole genome shotgun (WGS) entry which is preliminary data.</text>
</comment>
<evidence type="ECO:0000313" key="2">
    <source>
        <dbReference type="Proteomes" id="UP000615446"/>
    </source>
</evidence>
<dbReference type="EMBL" id="BLAL01000088">
    <property type="protein sequence ID" value="GES85116.1"/>
    <property type="molecule type" value="Genomic_DNA"/>
</dbReference>